<reference evidence="1 2" key="1">
    <citation type="submission" date="2018-11" db="EMBL/GenBank/DDBJ databases">
        <title>Aureibaculum marinum gen. nov., sp. nov., a member of the family Flavobacteriaceae isolated from the Bohai Sea.</title>
        <authorList>
            <person name="Ji X."/>
        </authorList>
    </citation>
    <scope>NUCLEOTIDE SEQUENCE [LARGE SCALE GENOMIC DNA]</scope>
    <source>
        <strain evidence="1 2">BH-SD17</strain>
    </source>
</reference>
<keyword evidence="2" id="KW-1185">Reference proteome</keyword>
<dbReference type="Proteomes" id="UP000270856">
    <property type="component" value="Unassembled WGS sequence"/>
</dbReference>
<gene>
    <name evidence="1" type="primary">gldD</name>
    <name evidence="1" type="ORF">EGM88_08285</name>
</gene>
<name>A0A3N4NY41_9FLAO</name>
<dbReference type="InterPro" id="IPR019850">
    <property type="entry name" value="GldD-like"/>
</dbReference>
<accession>A0A3N4NY41</accession>
<protein>
    <submittedName>
        <fullName evidence="1">Gliding motility lipoprotein GldD</fullName>
    </submittedName>
</protein>
<dbReference type="EMBL" id="RPFJ01000009">
    <property type="protein sequence ID" value="RPD97776.1"/>
    <property type="molecule type" value="Genomic_DNA"/>
</dbReference>
<evidence type="ECO:0000313" key="2">
    <source>
        <dbReference type="Proteomes" id="UP000270856"/>
    </source>
</evidence>
<evidence type="ECO:0000313" key="1">
    <source>
        <dbReference type="EMBL" id="RPD97776.1"/>
    </source>
</evidence>
<dbReference type="Pfam" id="PF25593">
    <property type="entry name" value="GldD_lipo"/>
    <property type="match status" value="1"/>
</dbReference>
<dbReference type="PROSITE" id="PS51257">
    <property type="entry name" value="PROKAR_LIPOPROTEIN"/>
    <property type="match status" value="1"/>
</dbReference>
<dbReference type="OrthoDB" id="679501at2"/>
<proteinExistence type="predicted"/>
<dbReference type="AlphaFoldDB" id="A0A3N4NY41"/>
<organism evidence="1 2">
    <name type="scientific">Aureibaculum marinum</name>
    <dbReference type="NCBI Taxonomy" id="2487930"/>
    <lineage>
        <taxon>Bacteria</taxon>
        <taxon>Pseudomonadati</taxon>
        <taxon>Bacteroidota</taxon>
        <taxon>Flavobacteriia</taxon>
        <taxon>Flavobacteriales</taxon>
        <taxon>Flavobacteriaceae</taxon>
        <taxon>Aureibaculum</taxon>
    </lineage>
</organism>
<dbReference type="NCBIfam" id="TIGR03512">
    <property type="entry name" value="GldD_lipo"/>
    <property type="match status" value="1"/>
</dbReference>
<comment type="caution">
    <text evidence="1">The sequence shown here is derived from an EMBL/GenBank/DDBJ whole genome shotgun (WGS) entry which is preliminary data.</text>
</comment>
<sequence length="188" mass="21576">MLPLLKNISLAIIAIILFTSCNSEEVLPKPKAYLRLEYSPPTYKEIISDCPYNFEISDLAQAEFNQKCWVNIKYPKLKASLNITYRPVENNLAELLRESEKLTYNHTIKADNIISTNYEDISSKKHGALREVIGNAASPLQFHLTDNTKHFVTGALYFKAKPNYDSILPAVKYIEKDLQHIVETLKWK</sequence>
<dbReference type="RefSeq" id="WP_123897501.1">
    <property type="nucleotide sequence ID" value="NZ_RPFJ01000009.1"/>
</dbReference>
<keyword evidence="1" id="KW-0449">Lipoprotein</keyword>